<accession>A0AAV9PEQ9</accession>
<evidence type="ECO:0000256" key="2">
    <source>
        <dbReference type="RuleBase" id="RU341113"/>
    </source>
</evidence>
<evidence type="ECO:0000313" key="3">
    <source>
        <dbReference type="EMBL" id="KAK5172116.1"/>
    </source>
</evidence>
<evidence type="ECO:0000313" key="4">
    <source>
        <dbReference type="Proteomes" id="UP001337655"/>
    </source>
</evidence>
<dbReference type="Gene3D" id="3.20.20.140">
    <property type="entry name" value="Metal-dependent hydrolases"/>
    <property type="match status" value="1"/>
</dbReference>
<comment type="catalytic activity">
    <reaction evidence="2">
        <text>an L-aminoacyl-L-amino acid + H2O = 2 an L-alpha-amino acid</text>
        <dbReference type="Rhea" id="RHEA:48940"/>
        <dbReference type="ChEBI" id="CHEBI:15377"/>
        <dbReference type="ChEBI" id="CHEBI:59869"/>
        <dbReference type="ChEBI" id="CHEBI:77460"/>
        <dbReference type="EC" id="3.4.13.19"/>
    </reaction>
</comment>
<keyword evidence="2" id="KW-0479">Metal-binding</keyword>
<gene>
    <name evidence="3" type="ORF">LTR77_003754</name>
</gene>
<dbReference type="RefSeq" id="XP_064660960.1">
    <property type="nucleotide sequence ID" value="XM_064801009.1"/>
</dbReference>
<keyword evidence="2" id="KW-0378">Hydrolase</keyword>
<evidence type="ECO:0000256" key="1">
    <source>
        <dbReference type="ARBA" id="ARBA00022997"/>
    </source>
</evidence>
<keyword evidence="2" id="KW-0645">Protease</keyword>
<dbReference type="EMBL" id="JAVRRT010000005">
    <property type="protein sequence ID" value="KAK5172116.1"/>
    <property type="molecule type" value="Genomic_DNA"/>
</dbReference>
<sequence length="128" mass="14112">MATLGGQSNGEAPLARAKRLLEKTPLIDGHNDFPFLLRQQLHNQIYKHDFTNNLSSHTSLEKMRAGMMGGQFWSIYVPNPEEMRLSVPGAEQTSNGHSCGCEATAPVVTRALGLNEPNIVAQILRQQD</sequence>
<dbReference type="Pfam" id="PF01244">
    <property type="entry name" value="Peptidase_M19"/>
    <property type="match status" value="1"/>
</dbReference>
<keyword evidence="2" id="KW-0482">Metalloprotease</keyword>
<dbReference type="PROSITE" id="PS51365">
    <property type="entry name" value="RENAL_DIPEPTIDASE_2"/>
    <property type="match status" value="1"/>
</dbReference>
<dbReference type="SUPFAM" id="SSF51556">
    <property type="entry name" value="Metallo-dependent hydrolases"/>
    <property type="match status" value="1"/>
</dbReference>
<dbReference type="PANTHER" id="PTHR10443:SF12">
    <property type="entry name" value="DIPEPTIDASE"/>
    <property type="match status" value="1"/>
</dbReference>
<comment type="caution">
    <text evidence="3">The sequence shown here is derived from an EMBL/GenBank/DDBJ whole genome shotgun (WGS) entry which is preliminary data.</text>
</comment>
<keyword evidence="4" id="KW-1185">Reference proteome</keyword>
<dbReference type="GO" id="GO:0046872">
    <property type="term" value="F:metal ion binding"/>
    <property type="evidence" value="ECO:0007669"/>
    <property type="project" value="UniProtKB-UniRule"/>
</dbReference>
<dbReference type="PANTHER" id="PTHR10443">
    <property type="entry name" value="MICROSOMAL DIPEPTIDASE"/>
    <property type="match status" value="1"/>
</dbReference>
<dbReference type="InterPro" id="IPR008257">
    <property type="entry name" value="Pept_M19"/>
</dbReference>
<dbReference type="Proteomes" id="UP001337655">
    <property type="component" value="Unassembled WGS sequence"/>
</dbReference>
<dbReference type="AlphaFoldDB" id="A0AAV9PEQ9"/>
<dbReference type="GO" id="GO:0070573">
    <property type="term" value="F:metallodipeptidase activity"/>
    <property type="evidence" value="ECO:0007669"/>
    <property type="project" value="InterPro"/>
</dbReference>
<dbReference type="GeneID" id="89925100"/>
<dbReference type="InterPro" id="IPR032466">
    <property type="entry name" value="Metal_Hydrolase"/>
</dbReference>
<keyword evidence="2" id="KW-0862">Zinc</keyword>
<dbReference type="GO" id="GO:0006508">
    <property type="term" value="P:proteolysis"/>
    <property type="evidence" value="ECO:0007669"/>
    <property type="project" value="UniProtKB-KW"/>
</dbReference>
<reference evidence="3 4" key="1">
    <citation type="submission" date="2023-08" db="EMBL/GenBank/DDBJ databases">
        <title>Black Yeasts Isolated from many extreme environments.</title>
        <authorList>
            <person name="Coleine C."/>
            <person name="Stajich J.E."/>
            <person name="Selbmann L."/>
        </authorList>
    </citation>
    <scope>NUCLEOTIDE SEQUENCE [LARGE SCALE GENOMIC DNA]</scope>
    <source>
        <strain evidence="3 4">CCFEE 5935</strain>
    </source>
</reference>
<name>A0AAV9PEQ9_9PEZI</name>
<protein>
    <recommendedName>
        <fullName evidence="2">Dipeptidase</fullName>
        <ecNumber evidence="2">3.4.13.19</ecNumber>
    </recommendedName>
</protein>
<keyword evidence="1 2" id="KW-0224">Dipeptidase</keyword>
<dbReference type="EC" id="3.4.13.19" evidence="2"/>
<organism evidence="3 4">
    <name type="scientific">Saxophila tyrrhenica</name>
    <dbReference type="NCBI Taxonomy" id="1690608"/>
    <lineage>
        <taxon>Eukaryota</taxon>
        <taxon>Fungi</taxon>
        <taxon>Dikarya</taxon>
        <taxon>Ascomycota</taxon>
        <taxon>Pezizomycotina</taxon>
        <taxon>Dothideomycetes</taxon>
        <taxon>Dothideomycetidae</taxon>
        <taxon>Mycosphaerellales</taxon>
        <taxon>Extremaceae</taxon>
        <taxon>Saxophila</taxon>
    </lineage>
</organism>
<comment type="cofactor">
    <cofactor evidence="2">
        <name>Zn(2+)</name>
        <dbReference type="ChEBI" id="CHEBI:29105"/>
    </cofactor>
</comment>
<comment type="similarity">
    <text evidence="2">Belongs to the metallo-dependent hydrolases superfamily. Peptidase M19 family.</text>
</comment>
<proteinExistence type="inferred from homology"/>